<feature type="region of interest" description="Disordered" evidence="1">
    <location>
        <begin position="43"/>
        <end position="133"/>
    </location>
</feature>
<dbReference type="Proteomes" id="UP000694396">
    <property type="component" value="Unplaced"/>
</dbReference>
<evidence type="ECO:0000256" key="1">
    <source>
        <dbReference type="SAM" id="MobiDB-lite"/>
    </source>
</evidence>
<protein>
    <submittedName>
        <fullName evidence="2">Uncharacterized protein</fullName>
    </submittedName>
</protein>
<organism evidence="2 3">
    <name type="scientific">Cyanoderma ruficeps</name>
    <name type="common">rufous-capped babbler</name>
    <dbReference type="NCBI Taxonomy" id="181631"/>
    <lineage>
        <taxon>Eukaryota</taxon>
        <taxon>Metazoa</taxon>
        <taxon>Chordata</taxon>
        <taxon>Craniata</taxon>
        <taxon>Vertebrata</taxon>
        <taxon>Euteleostomi</taxon>
        <taxon>Archelosauria</taxon>
        <taxon>Archosauria</taxon>
        <taxon>Dinosauria</taxon>
        <taxon>Saurischia</taxon>
        <taxon>Theropoda</taxon>
        <taxon>Coelurosauria</taxon>
        <taxon>Aves</taxon>
        <taxon>Neognathae</taxon>
        <taxon>Neoaves</taxon>
        <taxon>Telluraves</taxon>
        <taxon>Australaves</taxon>
        <taxon>Passeriformes</taxon>
        <taxon>Sylvioidea</taxon>
        <taxon>Timaliidae</taxon>
        <taxon>Cyanoderma</taxon>
    </lineage>
</organism>
<reference evidence="2" key="1">
    <citation type="submission" date="2025-08" db="UniProtKB">
        <authorList>
            <consortium name="Ensembl"/>
        </authorList>
    </citation>
    <scope>IDENTIFICATION</scope>
</reference>
<dbReference type="Ensembl" id="ENSCRFT00000007714.1">
    <property type="protein sequence ID" value="ENSCRFP00000007446.1"/>
    <property type="gene ID" value="ENSCRFG00000005870.1"/>
</dbReference>
<proteinExistence type="predicted"/>
<name>A0A8C3QKB3_9PASS</name>
<sequence length="133" mass="14302">MTPQSTALSLTGHDPPRVPKYLHTSTLQHLLRRVRAVTSFLHREPVQGPIKQSPPKPHFLHQKTPCHPAFQQPPACSRHKTAPFSEKKANSSPAESPGALRGVGSPPGRAQAQAPAGVATHTLCSRLPGRSLP</sequence>
<dbReference type="AlphaFoldDB" id="A0A8C3QKB3"/>
<evidence type="ECO:0000313" key="2">
    <source>
        <dbReference type="Ensembl" id="ENSCRFP00000007446.1"/>
    </source>
</evidence>
<evidence type="ECO:0000313" key="3">
    <source>
        <dbReference type="Proteomes" id="UP000694396"/>
    </source>
</evidence>
<reference evidence="2" key="2">
    <citation type="submission" date="2025-09" db="UniProtKB">
        <authorList>
            <consortium name="Ensembl"/>
        </authorList>
    </citation>
    <scope>IDENTIFICATION</scope>
</reference>
<accession>A0A8C3QKB3</accession>
<feature type="compositionally biased region" description="Low complexity" evidence="1">
    <location>
        <begin position="104"/>
        <end position="119"/>
    </location>
</feature>
<keyword evidence="3" id="KW-1185">Reference proteome</keyword>